<gene>
    <name evidence="2" type="ORF">DFH08DRAFT_812565</name>
</gene>
<organism evidence="2 3">
    <name type="scientific">Mycena albidolilacea</name>
    <dbReference type="NCBI Taxonomy" id="1033008"/>
    <lineage>
        <taxon>Eukaryota</taxon>
        <taxon>Fungi</taxon>
        <taxon>Dikarya</taxon>
        <taxon>Basidiomycota</taxon>
        <taxon>Agaricomycotina</taxon>
        <taxon>Agaricomycetes</taxon>
        <taxon>Agaricomycetidae</taxon>
        <taxon>Agaricales</taxon>
        <taxon>Marasmiineae</taxon>
        <taxon>Mycenaceae</taxon>
        <taxon>Mycena</taxon>
    </lineage>
</organism>
<evidence type="ECO:0000313" key="3">
    <source>
        <dbReference type="Proteomes" id="UP001218218"/>
    </source>
</evidence>
<name>A0AAD7EMQ9_9AGAR</name>
<dbReference type="AlphaFoldDB" id="A0AAD7EMQ9"/>
<reference evidence="2" key="1">
    <citation type="submission" date="2023-03" db="EMBL/GenBank/DDBJ databases">
        <title>Massive genome expansion in bonnet fungi (Mycena s.s.) driven by repeated elements and novel gene families across ecological guilds.</title>
        <authorList>
            <consortium name="Lawrence Berkeley National Laboratory"/>
            <person name="Harder C.B."/>
            <person name="Miyauchi S."/>
            <person name="Viragh M."/>
            <person name="Kuo A."/>
            <person name="Thoen E."/>
            <person name="Andreopoulos B."/>
            <person name="Lu D."/>
            <person name="Skrede I."/>
            <person name="Drula E."/>
            <person name="Henrissat B."/>
            <person name="Morin E."/>
            <person name="Kohler A."/>
            <person name="Barry K."/>
            <person name="LaButti K."/>
            <person name="Morin E."/>
            <person name="Salamov A."/>
            <person name="Lipzen A."/>
            <person name="Mereny Z."/>
            <person name="Hegedus B."/>
            <person name="Baldrian P."/>
            <person name="Stursova M."/>
            <person name="Weitz H."/>
            <person name="Taylor A."/>
            <person name="Grigoriev I.V."/>
            <person name="Nagy L.G."/>
            <person name="Martin F."/>
            <person name="Kauserud H."/>
        </authorList>
    </citation>
    <scope>NUCLEOTIDE SEQUENCE</scope>
    <source>
        <strain evidence="2">CBHHK002</strain>
    </source>
</reference>
<proteinExistence type="predicted"/>
<dbReference type="EMBL" id="JARIHO010000028">
    <property type="protein sequence ID" value="KAJ7339172.1"/>
    <property type="molecule type" value="Genomic_DNA"/>
</dbReference>
<evidence type="ECO:0000256" key="1">
    <source>
        <dbReference type="SAM" id="MobiDB-lite"/>
    </source>
</evidence>
<dbReference type="Proteomes" id="UP001218218">
    <property type="component" value="Unassembled WGS sequence"/>
</dbReference>
<sequence>METKSRGIFWKDIRRLADPKLIPISIAASSLKDIQEASESAKSSASSVTRPHLVPSLPLKTAKTGTHQRTIPILSWPSSHFRRHCQGLLCRDGRSGGRKEQWPEAKEGKEGTRRWQEDVMKAWSKGRTGSGVADRYEVDWWHGDVVDGRVRTRGQDTGTEGWEVEGEQAEEIIRVDGLDNNHPDHQQLVNPSNPPHTPVHVQEEQHLTQTSQYLGDNPVRVREERRV</sequence>
<comment type="caution">
    <text evidence="2">The sequence shown here is derived from an EMBL/GenBank/DDBJ whole genome shotgun (WGS) entry which is preliminary data.</text>
</comment>
<feature type="region of interest" description="Disordered" evidence="1">
    <location>
        <begin position="178"/>
        <end position="227"/>
    </location>
</feature>
<keyword evidence="3" id="KW-1185">Reference proteome</keyword>
<feature type="region of interest" description="Disordered" evidence="1">
    <location>
        <begin position="93"/>
        <end position="113"/>
    </location>
</feature>
<accession>A0AAD7EMQ9</accession>
<evidence type="ECO:0000313" key="2">
    <source>
        <dbReference type="EMBL" id="KAJ7339172.1"/>
    </source>
</evidence>
<protein>
    <submittedName>
        <fullName evidence="2">Uncharacterized protein</fullName>
    </submittedName>
</protein>